<dbReference type="Proteomes" id="UP000829398">
    <property type="component" value="Chromosome 9"/>
</dbReference>
<comment type="caution">
    <text evidence="1">The sequence shown here is derived from an EMBL/GenBank/DDBJ whole genome shotgun (WGS) entry which is preliminary data.</text>
</comment>
<protein>
    <submittedName>
        <fullName evidence="1">Uncharacterized protein</fullName>
    </submittedName>
</protein>
<sequence length="219" mass="24860">MNFLIDLRFLVLPLLNLIIFFLFLKSQDGDSWDVQDGTSKILLYPILKLQFWFLIPAVVIPLLLFLLTPIRVPLKVSRPIYGSCGEISVLLAVSAVASVILAPFLFLVAYLCLIILSLSYAMLASLFRHIFYWLRRLAVFIVTSVNAHLLAPPQVEQPIEVEQAQGALEVMKPLKLNKRKVLWKLWSCDKLVIAITESVLIGYLNEDVFWVEAEAMTAE</sequence>
<gene>
    <name evidence="1" type="ORF">KPL71_027142</name>
</gene>
<proteinExistence type="predicted"/>
<reference evidence="2" key="1">
    <citation type="journal article" date="2023" name="Hortic. Res.">
        <title>A chromosome-level phased genome enabling allele-level studies in sweet orange: a case study on citrus Huanglongbing tolerance.</title>
        <authorList>
            <person name="Wu B."/>
            <person name="Yu Q."/>
            <person name="Deng Z."/>
            <person name="Duan Y."/>
            <person name="Luo F."/>
            <person name="Gmitter F. Jr."/>
        </authorList>
    </citation>
    <scope>NUCLEOTIDE SEQUENCE [LARGE SCALE GENOMIC DNA]</scope>
    <source>
        <strain evidence="2">cv. Valencia</strain>
    </source>
</reference>
<keyword evidence="2" id="KW-1185">Reference proteome</keyword>
<name>A0ACB8I4K1_CITSI</name>
<organism evidence="1 2">
    <name type="scientific">Citrus sinensis</name>
    <name type="common">Sweet orange</name>
    <name type="synonym">Citrus aurantium var. sinensis</name>
    <dbReference type="NCBI Taxonomy" id="2711"/>
    <lineage>
        <taxon>Eukaryota</taxon>
        <taxon>Viridiplantae</taxon>
        <taxon>Streptophyta</taxon>
        <taxon>Embryophyta</taxon>
        <taxon>Tracheophyta</taxon>
        <taxon>Spermatophyta</taxon>
        <taxon>Magnoliopsida</taxon>
        <taxon>eudicotyledons</taxon>
        <taxon>Gunneridae</taxon>
        <taxon>Pentapetalae</taxon>
        <taxon>rosids</taxon>
        <taxon>malvids</taxon>
        <taxon>Sapindales</taxon>
        <taxon>Rutaceae</taxon>
        <taxon>Aurantioideae</taxon>
        <taxon>Citrus</taxon>
    </lineage>
</organism>
<accession>A0ACB8I4K1</accession>
<evidence type="ECO:0000313" key="1">
    <source>
        <dbReference type="EMBL" id="KAH9681930.1"/>
    </source>
</evidence>
<dbReference type="EMBL" id="CM039178">
    <property type="protein sequence ID" value="KAH9681930.1"/>
    <property type="molecule type" value="Genomic_DNA"/>
</dbReference>
<evidence type="ECO:0000313" key="2">
    <source>
        <dbReference type="Proteomes" id="UP000829398"/>
    </source>
</evidence>